<sequence length="154" mass="17344">MTFRALLVLPLLLAAACATRRIPGTELPDTEDTRAILAIMERYRTAIEARDAKAIQALVSQDFKEDAGTETPDDDLTYANLPERLANAFPKLDSPKVEMNVRRVDIQDEVATAIYYWNASWRLPSLTTRAQSDSELEQMVFKKINGEWKIVSGI</sequence>
<reference evidence="3 4" key="1">
    <citation type="submission" date="2014-04" db="EMBL/GenBank/DDBJ databases">
        <title>Genome assembly of Hyalangium minutum DSM 14724.</title>
        <authorList>
            <person name="Sharma G."/>
            <person name="Subramanian S."/>
        </authorList>
    </citation>
    <scope>NUCLEOTIDE SEQUENCE [LARGE SCALE GENOMIC DNA]</scope>
    <source>
        <strain evidence="3 4">DSM 14724</strain>
    </source>
</reference>
<feature type="chain" id="PRO_5001799587" description="DUF4440 domain-containing protein" evidence="1">
    <location>
        <begin position="21"/>
        <end position="154"/>
    </location>
</feature>
<evidence type="ECO:0000313" key="4">
    <source>
        <dbReference type="Proteomes" id="UP000028725"/>
    </source>
</evidence>
<dbReference type="PROSITE" id="PS51257">
    <property type="entry name" value="PROKAR_LIPOPROTEIN"/>
    <property type="match status" value="1"/>
</dbReference>
<keyword evidence="1" id="KW-0732">Signal</keyword>
<dbReference type="OrthoDB" id="5511838at2"/>
<dbReference type="InterPro" id="IPR032710">
    <property type="entry name" value="NTF2-like_dom_sf"/>
</dbReference>
<dbReference type="EMBL" id="JMCB01000018">
    <property type="protein sequence ID" value="KFE63254.1"/>
    <property type="molecule type" value="Genomic_DNA"/>
</dbReference>
<dbReference type="PATRIC" id="fig|394096.3.peg.7174"/>
<organism evidence="3 4">
    <name type="scientific">Hyalangium minutum</name>
    <dbReference type="NCBI Taxonomy" id="394096"/>
    <lineage>
        <taxon>Bacteria</taxon>
        <taxon>Pseudomonadati</taxon>
        <taxon>Myxococcota</taxon>
        <taxon>Myxococcia</taxon>
        <taxon>Myxococcales</taxon>
        <taxon>Cystobacterineae</taxon>
        <taxon>Archangiaceae</taxon>
        <taxon>Hyalangium</taxon>
    </lineage>
</organism>
<dbReference type="SUPFAM" id="SSF54427">
    <property type="entry name" value="NTF2-like"/>
    <property type="match status" value="1"/>
</dbReference>
<gene>
    <name evidence="3" type="ORF">DB31_2847</name>
</gene>
<dbReference type="Proteomes" id="UP000028725">
    <property type="component" value="Unassembled WGS sequence"/>
</dbReference>
<keyword evidence="4" id="KW-1185">Reference proteome</keyword>
<feature type="domain" description="DUF4440" evidence="2">
    <location>
        <begin position="36"/>
        <end position="150"/>
    </location>
</feature>
<dbReference type="InterPro" id="IPR027843">
    <property type="entry name" value="DUF4440"/>
</dbReference>
<dbReference type="STRING" id="394096.DB31_2847"/>
<name>A0A085W6E1_9BACT</name>
<evidence type="ECO:0000259" key="2">
    <source>
        <dbReference type="Pfam" id="PF14534"/>
    </source>
</evidence>
<dbReference type="RefSeq" id="WP_044196246.1">
    <property type="nucleotide sequence ID" value="NZ_JMCB01000018.1"/>
</dbReference>
<evidence type="ECO:0000256" key="1">
    <source>
        <dbReference type="SAM" id="SignalP"/>
    </source>
</evidence>
<accession>A0A085W6E1</accession>
<dbReference type="Pfam" id="PF14534">
    <property type="entry name" value="DUF4440"/>
    <property type="match status" value="1"/>
</dbReference>
<dbReference type="AlphaFoldDB" id="A0A085W6E1"/>
<evidence type="ECO:0000313" key="3">
    <source>
        <dbReference type="EMBL" id="KFE63254.1"/>
    </source>
</evidence>
<protein>
    <recommendedName>
        <fullName evidence="2">DUF4440 domain-containing protein</fullName>
    </recommendedName>
</protein>
<dbReference type="Gene3D" id="3.10.450.50">
    <property type="match status" value="1"/>
</dbReference>
<proteinExistence type="predicted"/>
<comment type="caution">
    <text evidence="3">The sequence shown here is derived from an EMBL/GenBank/DDBJ whole genome shotgun (WGS) entry which is preliminary data.</text>
</comment>
<feature type="signal peptide" evidence="1">
    <location>
        <begin position="1"/>
        <end position="20"/>
    </location>
</feature>